<organism evidence="5 6">
    <name type="scientific">Alterirhizorhabdus solaris</name>
    <dbReference type="NCBI Taxonomy" id="2529389"/>
    <lineage>
        <taxon>Bacteria</taxon>
        <taxon>Pseudomonadati</taxon>
        <taxon>Pseudomonadota</taxon>
        <taxon>Alphaproteobacteria</taxon>
        <taxon>Sphingomonadales</taxon>
        <taxon>Rhizorhabdaceae</taxon>
        <taxon>Alterirhizorhabdus</taxon>
    </lineage>
</organism>
<dbReference type="RefSeq" id="WP_145153608.1">
    <property type="nucleotide sequence ID" value="NZ_VNIM01000067.1"/>
</dbReference>
<proteinExistence type="inferred from homology"/>
<evidence type="ECO:0000313" key="5">
    <source>
        <dbReference type="EMBL" id="TVV72296.1"/>
    </source>
</evidence>
<comment type="caution">
    <text evidence="5">The sequence shown here is derived from an EMBL/GenBank/DDBJ whole genome shotgun (WGS) entry which is preliminary data.</text>
</comment>
<evidence type="ECO:0000313" key="6">
    <source>
        <dbReference type="Proteomes" id="UP000318681"/>
    </source>
</evidence>
<name>A0A558QYR5_9SPHN</name>
<dbReference type="PANTHER" id="PTHR10545">
    <property type="entry name" value="DIAMINE N-ACETYLTRANSFERASE"/>
    <property type="match status" value="1"/>
</dbReference>
<comment type="similarity">
    <text evidence="1">Belongs to the acetyltransferase family.</text>
</comment>
<accession>A0A558QYR5</accession>
<evidence type="ECO:0000259" key="4">
    <source>
        <dbReference type="PROSITE" id="PS51186"/>
    </source>
</evidence>
<dbReference type="AlphaFoldDB" id="A0A558QYR5"/>
<dbReference type="PANTHER" id="PTHR10545:SF29">
    <property type="entry name" value="GH14572P-RELATED"/>
    <property type="match status" value="1"/>
</dbReference>
<keyword evidence="2 5" id="KW-0808">Transferase</keyword>
<dbReference type="EMBL" id="VNIM01000067">
    <property type="protein sequence ID" value="TVV72296.1"/>
    <property type="molecule type" value="Genomic_DNA"/>
</dbReference>
<keyword evidence="3" id="KW-0012">Acyltransferase</keyword>
<dbReference type="InterPro" id="IPR000182">
    <property type="entry name" value="GNAT_dom"/>
</dbReference>
<dbReference type="InterPro" id="IPR051016">
    <property type="entry name" value="Diverse_Substrate_AcTransf"/>
</dbReference>
<dbReference type="InterPro" id="IPR016181">
    <property type="entry name" value="Acyl_CoA_acyltransferase"/>
</dbReference>
<protein>
    <submittedName>
        <fullName evidence="5">GNAT family N-acetyltransferase</fullName>
    </submittedName>
</protein>
<dbReference type="OrthoDB" id="9805924at2"/>
<evidence type="ECO:0000256" key="2">
    <source>
        <dbReference type="ARBA" id="ARBA00022679"/>
    </source>
</evidence>
<dbReference type="FunFam" id="3.40.630.30:FF:000064">
    <property type="entry name" value="GNAT family acetyltransferase"/>
    <property type="match status" value="1"/>
</dbReference>
<dbReference type="Proteomes" id="UP000318681">
    <property type="component" value="Unassembled WGS sequence"/>
</dbReference>
<dbReference type="CDD" id="cd04301">
    <property type="entry name" value="NAT_SF"/>
    <property type="match status" value="1"/>
</dbReference>
<dbReference type="SUPFAM" id="SSF55729">
    <property type="entry name" value="Acyl-CoA N-acyltransferases (Nat)"/>
    <property type="match status" value="1"/>
</dbReference>
<gene>
    <name evidence="5" type="ORF">FOY91_14825</name>
</gene>
<dbReference type="Gene3D" id="3.40.630.30">
    <property type="match status" value="1"/>
</dbReference>
<sequence>MTDIDQAVTIRRAVADDVTAMLRLIVALAVYEREPDAVKATPESLTATMFGPDAKVFAHVAEQDGAVIGVALWFETYSTWTGAPSLYLEDLFVDPAARGSGAGKALFTALAREAKARGCARIDWAVLDWNRTARGFYTAMGGFHSTGWEPWRIEGEALERLAGA</sequence>
<dbReference type="Pfam" id="PF00583">
    <property type="entry name" value="Acetyltransf_1"/>
    <property type="match status" value="1"/>
</dbReference>
<reference evidence="5 6" key="1">
    <citation type="submission" date="2019-07" db="EMBL/GenBank/DDBJ databases">
        <title>Sphingomonas solaris sp. nov., isolated from a solar panel from Boston, Massachusetts.</title>
        <authorList>
            <person name="Tanner K."/>
            <person name="Pascual J."/>
            <person name="Mancuso C."/>
            <person name="Pereto J."/>
            <person name="Khalil A."/>
            <person name="Vilanova C."/>
        </authorList>
    </citation>
    <scope>NUCLEOTIDE SEQUENCE [LARGE SCALE GENOMIC DNA]</scope>
    <source>
        <strain evidence="5 6">R4DWN</strain>
    </source>
</reference>
<dbReference type="PROSITE" id="PS51186">
    <property type="entry name" value="GNAT"/>
    <property type="match status" value="1"/>
</dbReference>
<evidence type="ECO:0000256" key="1">
    <source>
        <dbReference type="ARBA" id="ARBA00008694"/>
    </source>
</evidence>
<feature type="domain" description="N-acetyltransferase" evidence="4">
    <location>
        <begin position="8"/>
        <end position="159"/>
    </location>
</feature>
<dbReference type="GO" id="GO:0008080">
    <property type="term" value="F:N-acetyltransferase activity"/>
    <property type="evidence" value="ECO:0007669"/>
    <property type="project" value="UniProtKB-ARBA"/>
</dbReference>
<keyword evidence="6" id="KW-1185">Reference proteome</keyword>
<evidence type="ECO:0000256" key="3">
    <source>
        <dbReference type="ARBA" id="ARBA00023315"/>
    </source>
</evidence>